<organism evidence="1 2">
    <name type="scientific">Fodinicola feengrottensis</name>
    <dbReference type="NCBI Taxonomy" id="435914"/>
    <lineage>
        <taxon>Bacteria</taxon>
        <taxon>Bacillati</taxon>
        <taxon>Actinomycetota</taxon>
        <taxon>Actinomycetes</taxon>
        <taxon>Mycobacteriales</taxon>
        <taxon>Fodinicola</taxon>
    </lineage>
</organism>
<proteinExistence type="predicted"/>
<name>A0ABP4T2E1_9ACTN</name>
<dbReference type="InterPro" id="IPR007995">
    <property type="entry name" value="DUF742"/>
</dbReference>
<protein>
    <submittedName>
        <fullName evidence="1">DUF742 domain-containing protein</fullName>
    </submittedName>
</protein>
<dbReference type="Proteomes" id="UP001500618">
    <property type="component" value="Unassembled WGS sequence"/>
</dbReference>
<keyword evidence="2" id="KW-1185">Reference proteome</keyword>
<sequence length="123" mass="13223">MEPTDGVWYDESAGPLVRPYAVTKGRTRPAAAKFDLISVVIATQPADGGPGLEPEHVKILQLCRQPLSVAEIAAHVNLPAGVVKVLLDDLLQRDAIAVRAPMTRARQSNKRVLKAVINGIRAL</sequence>
<gene>
    <name evidence="1" type="ORF">GCM10009765_32870</name>
</gene>
<accession>A0ABP4T2E1</accession>
<dbReference type="RefSeq" id="WP_344311157.1">
    <property type="nucleotide sequence ID" value="NZ_BAAANY010000010.1"/>
</dbReference>
<evidence type="ECO:0000313" key="1">
    <source>
        <dbReference type="EMBL" id="GAA1681211.1"/>
    </source>
</evidence>
<evidence type="ECO:0000313" key="2">
    <source>
        <dbReference type="Proteomes" id="UP001500618"/>
    </source>
</evidence>
<dbReference type="Pfam" id="PF05331">
    <property type="entry name" value="DUF742"/>
    <property type="match status" value="1"/>
</dbReference>
<reference evidence="2" key="1">
    <citation type="journal article" date="2019" name="Int. J. Syst. Evol. Microbiol.">
        <title>The Global Catalogue of Microorganisms (GCM) 10K type strain sequencing project: providing services to taxonomists for standard genome sequencing and annotation.</title>
        <authorList>
            <consortium name="The Broad Institute Genomics Platform"/>
            <consortium name="The Broad Institute Genome Sequencing Center for Infectious Disease"/>
            <person name="Wu L."/>
            <person name="Ma J."/>
        </authorList>
    </citation>
    <scope>NUCLEOTIDE SEQUENCE [LARGE SCALE GENOMIC DNA]</scope>
    <source>
        <strain evidence="2">JCM 14718</strain>
    </source>
</reference>
<dbReference type="EMBL" id="BAAANY010000010">
    <property type="protein sequence ID" value="GAA1681211.1"/>
    <property type="molecule type" value="Genomic_DNA"/>
</dbReference>
<comment type="caution">
    <text evidence="1">The sequence shown here is derived from an EMBL/GenBank/DDBJ whole genome shotgun (WGS) entry which is preliminary data.</text>
</comment>
<dbReference type="PANTHER" id="PTHR36221">
    <property type="entry name" value="DUF742 DOMAIN-CONTAINING PROTEIN"/>
    <property type="match status" value="1"/>
</dbReference>
<dbReference type="PANTHER" id="PTHR36221:SF1">
    <property type="entry name" value="DUF742 DOMAIN-CONTAINING PROTEIN"/>
    <property type="match status" value="1"/>
</dbReference>